<comment type="caution">
    <text evidence="1">The sequence shown here is derived from an EMBL/GenBank/DDBJ whole genome shotgun (WGS) entry which is preliminary data.</text>
</comment>
<dbReference type="EMBL" id="JAGEPF010000016">
    <property type="protein sequence ID" value="MBO2460964.1"/>
    <property type="molecule type" value="Genomic_DNA"/>
</dbReference>
<dbReference type="Proteomes" id="UP000680206">
    <property type="component" value="Unassembled WGS sequence"/>
</dbReference>
<evidence type="ECO:0000313" key="2">
    <source>
        <dbReference type="Proteomes" id="UP000680206"/>
    </source>
</evidence>
<keyword evidence="2" id="KW-1185">Reference proteome</keyword>
<sequence>MSGFNNPVVGGNDTLVREAIQSDGFQSGVSGWRIERSGDAEFNDVVVRGTVRTGDSGQYILIESGPDGNRIQFFSGAVQEVAPGVVEVDQPVSGQSTLTVAAPDLGYGNPPALTLTSGPLVSDNNADLSSPYSITMNAEILSLAFSQLFDLISARINLTATGANGINLDGGPGGINASSLITASGGILLPVGEYIKRGGLGTPTFGTGWSAFGGGFQAPRYIEYPDHTAGLIGVATGTPATGGTTILSFPAGLAPAASHTFDAPCNNGKHTQLLVTSAGNVVLQNPDTGITWVSLGNISWPMVGF</sequence>
<gene>
    <name evidence="1" type="ORF">J4709_25600</name>
</gene>
<dbReference type="RefSeq" id="WP_208244349.1">
    <property type="nucleotide sequence ID" value="NZ_JAGEPF010000016.1"/>
</dbReference>
<organism evidence="1 2">
    <name type="scientific">Actinomadura violacea</name>
    <dbReference type="NCBI Taxonomy" id="2819934"/>
    <lineage>
        <taxon>Bacteria</taxon>
        <taxon>Bacillati</taxon>
        <taxon>Actinomycetota</taxon>
        <taxon>Actinomycetes</taxon>
        <taxon>Streptosporangiales</taxon>
        <taxon>Thermomonosporaceae</taxon>
        <taxon>Actinomadura</taxon>
    </lineage>
</organism>
<name>A0ABS3RW28_9ACTN</name>
<protein>
    <submittedName>
        <fullName evidence="1">Uncharacterized protein</fullName>
    </submittedName>
</protein>
<reference evidence="1 2" key="1">
    <citation type="submission" date="2021-03" db="EMBL/GenBank/DDBJ databases">
        <title>Actinomadura violae sp. nov., isolated from lichen in Thailand.</title>
        <authorList>
            <person name="Kanchanasin P."/>
            <person name="Saeng-In P."/>
            <person name="Phongsopitanun W."/>
            <person name="Yuki M."/>
            <person name="Kudo T."/>
            <person name="Ohkuma M."/>
            <person name="Tanasupawat S."/>
        </authorList>
    </citation>
    <scope>NUCLEOTIDE SEQUENCE [LARGE SCALE GENOMIC DNA]</scope>
    <source>
        <strain evidence="1 2">LCR2-06</strain>
    </source>
</reference>
<proteinExistence type="predicted"/>
<evidence type="ECO:0000313" key="1">
    <source>
        <dbReference type="EMBL" id="MBO2460964.1"/>
    </source>
</evidence>
<accession>A0ABS3RW28</accession>